<dbReference type="GO" id="GO:0016020">
    <property type="term" value="C:membrane"/>
    <property type="evidence" value="ECO:0007669"/>
    <property type="project" value="UniProtKB-SubCell"/>
</dbReference>
<evidence type="ECO:0000259" key="8">
    <source>
        <dbReference type="PROSITE" id="PS51292"/>
    </source>
</evidence>
<evidence type="ECO:0000256" key="3">
    <source>
        <dbReference type="ARBA" id="ARBA00022723"/>
    </source>
</evidence>
<evidence type="ECO:0000256" key="5">
    <source>
        <dbReference type="ARBA" id="ARBA00022833"/>
    </source>
</evidence>
<keyword evidence="4" id="KW-0863">Zinc-finger</keyword>
<dbReference type="Proteomes" id="UP001221142">
    <property type="component" value="Unassembled WGS sequence"/>
</dbReference>
<dbReference type="PROSITE" id="PS51292">
    <property type="entry name" value="ZF_RING_CH"/>
    <property type="match status" value="1"/>
</dbReference>
<comment type="caution">
    <text evidence="9">The sequence shown here is derived from an EMBL/GenBank/DDBJ whole genome shotgun (WGS) entry which is preliminary data.</text>
</comment>
<proteinExistence type="predicted"/>
<evidence type="ECO:0000256" key="2">
    <source>
        <dbReference type="ARBA" id="ARBA00022692"/>
    </source>
</evidence>
<reference evidence="9" key="1">
    <citation type="submission" date="2023-03" db="EMBL/GenBank/DDBJ databases">
        <title>Massive genome expansion in bonnet fungi (Mycena s.s.) driven by repeated elements and novel gene families across ecological guilds.</title>
        <authorList>
            <consortium name="Lawrence Berkeley National Laboratory"/>
            <person name="Harder C.B."/>
            <person name="Miyauchi S."/>
            <person name="Viragh M."/>
            <person name="Kuo A."/>
            <person name="Thoen E."/>
            <person name="Andreopoulos B."/>
            <person name="Lu D."/>
            <person name="Skrede I."/>
            <person name="Drula E."/>
            <person name="Henrissat B."/>
            <person name="Morin E."/>
            <person name="Kohler A."/>
            <person name="Barry K."/>
            <person name="LaButti K."/>
            <person name="Morin E."/>
            <person name="Salamov A."/>
            <person name="Lipzen A."/>
            <person name="Mereny Z."/>
            <person name="Hegedus B."/>
            <person name="Baldrian P."/>
            <person name="Stursova M."/>
            <person name="Weitz H."/>
            <person name="Taylor A."/>
            <person name="Grigoriev I.V."/>
            <person name="Nagy L.G."/>
            <person name="Martin F."/>
            <person name="Kauserud H."/>
        </authorList>
    </citation>
    <scope>NUCLEOTIDE SEQUENCE</scope>
    <source>
        <strain evidence="9">9284</strain>
    </source>
</reference>
<keyword evidence="10" id="KW-1185">Reference proteome</keyword>
<comment type="subcellular location">
    <subcellularLocation>
        <location evidence="1">Membrane</location>
        <topology evidence="1">Multi-pass membrane protein</topology>
    </subcellularLocation>
</comment>
<name>A0AAD7G055_9AGAR</name>
<gene>
    <name evidence="9" type="ORF">FB45DRAFT_199457</name>
</gene>
<dbReference type="AlphaFoldDB" id="A0AAD7G055"/>
<dbReference type="InterPro" id="IPR011016">
    <property type="entry name" value="Znf_RING-CH"/>
</dbReference>
<organism evidence="9 10">
    <name type="scientific">Roridomyces roridus</name>
    <dbReference type="NCBI Taxonomy" id="1738132"/>
    <lineage>
        <taxon>Eukaryota</taxon>
        <taxon>Fungi</taxon>
        <taxon>Dikarya</taxon>
        <taxon>Basidiomycota</taxon>
        <taxon>Agaricomycotina</taxon>
        <taxon>Agaricomycetes</taxon>
        <taxon>Agaricomycetidae</taxon>
        <taxon>Agaricales</taxon>
        <taxon>Marasmiineae</taxon>
        <taxon>Mycenaceae</taxon>
        <taxon>Roridomyces</taxon>
    </lineage>
</organism>
<keyword evidence="6" id="KW-1133">Transmembrane helix</keyword>
<evidence type="ECO:0000313" key="10">
    <source>
        <dbReference type="Proteomes" id="UP001221142"/>
    </source>
</evidence>
<dbReference type="SMART" id="SM00744">
    <property type="entry name" value="RINGv"/>
    <property type="match status" value="1"/>
</dbReference>
<accession>A0AAD7G055</accession>
<dbReference type="SUPFAM" id="SSF57850">
    <property type="entry name" value="RING/U-box"/>
    <property type="match status" value="1"/>
</dbReference>
<evidence type="ECO:0000313" key="9">
    <source>
        <dbReference type="EMBL" id="KAJ7647448.1"/>
    </source>
</evidence>
<dbReference type="GO" id="GO:0008270">
    <property type="term" value="F:zinc ion binding"/>
    <property type="evidence" value="ECO:0007669"/>
    <property type="project" value="UniProtKB-KW"/>
</dbReference>
<keyword evidence="2" id="KW-0812">Transmembrane</keyword>
<dbReference type="Gene3D" id="3.30.40.10">
    <property type="entry name" value="Zinc/RING finger domain, C3HC4 (zinc finger)"/>
    <property type="match status" value="1"/>
</dbReference>
<feature type="domain" description="RING-CH-type" evidence="8">
    <location>
        <begin position="8"/>
        <end position="92"/>
    </location>
</feature>
<protein>
    <recommendedName>
        <fullName evidence="8">RING-CH-type domain-containing protein</fullName>
    </recommendedName>
</protein>
<evidence type="ECO:0000256" key="7">
    <source>
        <dbReference type="ARBA" id="ARBA00023136"/>
    </source>
</evidence>
<keyword evidence="3" id="KW-0479">Metal-binding</keyword>
<keyword evidence="5" id="KW-0862">Zinc</keyword>
<keyword evidence="7" id="KW-0472">Membrane</keyword>
<dbReference type="InterPro" id="IPR013083">
    <property type="entry name" value="Znf_RING/FYVE/PHD"/>
</dbReference>
<evidence type="ECO:0000256" key="6">
    <source>
        <dbReference type="ARBA" id="ARBA00022989"/>
    </source>
</evidence>
<sequence length="466" mass="52785">MSDRPPTLDDLRVKLCYICRDEETDAAAPPRAWVHPCTCTVSPILISLNPAYSTKLVAHEACLLAWVKASEGTGREARARQCPQCKFQYELESKNPAILRFLRATDKYLSKSDILFYFAGFYFIVRAVYRGHLGYGAWALRKYVGDEMFDLLLTNDRENWPLIAKFNMCLVPMGLVLNRIGLPYTLSALLATWPTFAFQADDSRTDSTFPWPPSPFVFGFVILPICQQVYSHYFAKFKHWVLDTQPAPLRPRNNPGIRGWLQRFLDDMERAADARAARRGVNAENGNANEEGAIVTLDLRKAARIVGGALLLPLIANVMGGFLHRLSTHVGLLHRFLAVRPAWKGFLPPPPLKRYTAKDLWQRAAATEPNVGRTLKLVLRAVWGDIRKFDQCDPVWWRNSVGLGLFAVVRTGSPARPCIANQRCSQAKDLLQLLHLWLSQRELATRRVKNRDFSAVDPSELDLLPR</sequence>
<evidence type="ECO:0000256" key="1">
    <source>
        <dbReference type="ARBA" id="ARBA00004141"/>
    </source>
</evidence>
<evidence type="ECO:0000256" key="4">
    <source>
        <dbReference type="ARBA" id="ARBA00022771"/>
    </source>
</evidence>
<dbReference type="EMBL" id="JARKIF010000002">
    <property type="protein sequence ID" value="KAJ7647448.1"/>
    <property type="molecule type" value="Genomic_DNA"/>
</dbReference>
<dbReference type="PANTHER" id="PTHR46283">
    <property type="entry name" value="E3 UBIQUITIN-PROTEIN LIGASE MARCH5"/>
    <property type="match status" value="1"/>
</dbReference>